<dbReference type="AlphaFoldDB" id="X1LMV7"/>
<feature type="non-terminal residue" evidence="2">
    <location>
        <position position="1"/>
    </location>
</feature>
<evidence type="ECO:0000313" key="2">
    <source>
        <dbReference type="EMBL" id="GAI20428.1"/>
    </source>
</evidence>
<sequence length="77" mass="9188">IYDLIISLLFAIIATVFHNLIKVPVDSKEPLFYWSFNRIITEGLFIGGSICFLYKALFKDIKYWSKDIYKFIRYIIK</sequence>
<keyword evidence="1" id="KW-0812">Transmembrane</keyword>
<organism evidence="2">
    <name type="scientific">marine sediment metagenome</name>
    <dbReference type="NCBI Taxonomy" id="412755"/>
    <lineage>
        <taxon>unclassified sequences</taxon>
        <taxon>metagenomes</taxon>
        <taxon>ecological metagenomes</taxon>
    </lineage>
</organism>
<comment type="caution">
    <text evidence="2">The sequence shown here is derived from an EMBL/GenBank/DDBJ whole genome shotgun (WGS) entry which is preliminary data.</text>
</comment>
<dbReference type="EMBL" id="BARV01018503">
    <property type="protein sequence ID" value="GAI20428.1"/>
    <property type="molecule type" value="Genomic_DNA"/>
</dbReference>
<protein>
    <submittedName>
        <fullName evidence="2">Uncharacterized protein</fullName>
    </submittedName>
</protein>
<feature type="transmembrane region" description="Helical" evidence="1">
    <location>
        <begin position="32"/>
        <end position="54"/>
    </location>
</feature>
<name>X1LMV7_9ZZZZ</name>
<keyword evidence="1" id="KW-1133">Transmembrane helix</keyword>
<keyword evidence="1" id="KW-0472">Membrane</keyword>
<evidence type="ECO:0000256" key="1">
    <source>
        <dbReference type="SAM" id="Phobius"/>
    </source>
</evidence>
<proteinExistence type="predicted"/>
<reference evidence="2" key="1">
    <citation type="journal article" date="2014" name="Front. Microbiol.">
        <title>High frequency of phylogenetically diverse reductive dehalogenase-homologous genes in deep subseafloor sedimentary metagenomes.</title>
        <authorList>
            <person name="Kawai M."/>
            <person name="Futagami T."/>
            <person name="Toyoda A."/>
            <person name="Takaki Y."/>
            <person name="Nishi S."/>
            <person name="Hori S."/>
            <person name="Arai W."/>
            <person name="Tsubouchi T."/>
            <person name="Morono Y."/>
            <person name="Uchiyama I."/>
            <person name="Ito T."/>
            <person name="Fujiyama A."/>
            <person name="Inagaki F."/>
            <person name="Takami H."/>
        </authorList>
    </citation>
    <scope>NUCLEOTIDE SEQUENCE</scope>
    <source>
        <strain evidence="2">Expedition CK06-06</strain>
    </source>
</reference>
<accession>X1LMV7</accession>
<gene>
    <name evidence="2" type="ORF">S06H3_31274</name>
</gene>